<evidence type="ECO:0000259" key="2">
    <source>
        <dbReference type="Pfam" id="PF01850"/>
    </source>
</evidence>
<dbReference type="InterPro" id="IPR029060">
    <property type="entry name" value="PIN-like_dom_sf"/>
</dbReference>
<evidence type="ECO:0000313" key="3">
    <source>
        <dbReference type="EMBL" id="MEN2789192.1"/>
    </source>
</evidence>
<organism evidence="3 4">
    <name type="scientific">Sphingomonas oligophenolica</name>
    <dbReference type="NCBI Taxonomy" id="301154"/>
    <lineage>
        <taxon>Bacteria</taxon>
        <taxon>Pseudomonadati</taxon>
        <taxon>Pseudomonadota</taxon>
        <taxon>Alphaproteobacteria</taxon>
        <taxon>Sphingomonadales</taxon>
        <taxon>Sphingomonadaceae</taxon>
        <taxon>Sphingomonas</taxon>
    </lineage>
</organism>
<dbReference type="SUPFAM" id="SSF88723">
    <property type="entry name" value="PIN domain-like"/>
    <property type="match status" value="1"/>
</dbReference>
<dbReference type="RefSeq" id="WP_343891847.1">
    <property type="nucleotide sequence ID" value="NZ_BAAAEH010000047.1"/>
</dbReference>
<dbReference type="PANTHER" id="PTHR35901">
    <property type="entry name" value="RIBONUCLEASE VAPC3"/>
    <property type="match status" value="1"/>
</dbReference>
<evidence type="ECO:0000256" key="1">
    <source>
        <dbReference type="ARBA" id="ARBA00022842"/>
    </source>
</evidence>
<dbReference type="Gene3D" id="3.40.50.1010">
    <property type="entry name" value="5'-nuclease"/>
    <property type="match status" value="1"/>
</dbReference>
<accession>A0ABU9Y0A6</accession>
<gene>
    <name evidence="3" type="ORF">ABC974_06115</name>
</gene>
<comment type="caution">
    <text evidence="3">The sequence shown here is derived from an EMBL/GenBank/DDBJ whole genome shotgun (WGS) entry which is preliminary data.</text>
</comment>
<keyword evidence="1" id="KW-0460">Magnesium</keyword>
<dbReference type="Proteomes" id="UP001419910">
    <property type="component" value="Unassembled WGS sequence"/>
</dbReference>
<dbReference type="Pfam" id="PF01850">
    <property type="entry name" value="PIN"/>
    <property type="match status" value="1"/>
</dbReference>
<protein>
    <submittedName>
        <fullName evidence="3">Type II toxin-antitoxin system VapC family toxin</fullName>
    </submittedName>
</protein>
<proteinExistence type="predicted"/>
<name>A0ABU9Y0A6_9SPHN</name>
<dbReference type="PANTHER" id="PTHR35901:SF1">
    <property type="entry name" value="EXONUCLEASE VAPC9"/>
    <property type="match status" value="1"/>
</dbReference>
<dbReference type="CDD" id="cd09873">
    <property type="entry name" value="PIN_Pae0151-like"/>
    <property type="match status" value="1"/>
</dbReference>
<dbReference type="InterPro" id="IPR002716">
    <property type="entry name" value="PIN_dom"/>
</dbReference>
<dbReference type="InterPro" id="IPR051619">
    <property type="entry name" value="TypeII_TA_RNase_PINc/VapC"/>
</dbReference>
<sequence>MPFVADASVAASWLLPDEADPRADAAYALFPDDSAVAPGLWWLEIRNIFLVSERRGRFDGAQTDRALALLAALPISLDHAANEATLMMLARRHKLTACDAAYLELAQRRGISLATLDETLARAARAEGVRLIGEDA</sequence>
<dbReference type="EMBL" id="JBDIME010000003">
    <property type="protein sequence ID" value="MEN2789192.1"/>
    <property type="molecule type" value="Genomic_DNA"/>
</dbReference>
<keyword evidence="4" id="KW-1185">Reference proteome</keyword>
<feature type="domain" description="PIN" evidence="2">
    <location>
        <begin position="4"/>
        <end position="125"/>
    </location>
</feature>
<dbReference type="InterPro" id="IPR044153">
    <property type="entry name" value="PIN_Pae0151-like"/>
</dbReference>
<evidence type="ECO:0000313" key="4">
    <source>
        <dbReference type="Proteomes" id="UP001419910"/>
    </source>
</evidence>
<reference evidence="3 4" key="1">
    <citation type="submission" date="2024-05" db="EMBL/GenBank/DDBJ databases">
        <authorList>
            <person name="Liu Q."/>
            <person name="Xin Y.-H."/>
        </authorList>
    </citation>
    <scope>NUCLEOTIDE SEQUENCE [LARGE SCALE GENOMIC DNA]</scope>
    <source>
        <strain evidence="3 4">CGMCC 1.10181</strain>
    </source>
</reference>